<dbReference type="Proteomes" id="UP000886857">
    <property type="component" value="Unassembled WGS sequence"/>
</dbReference>
<evidence type="ECO:0000313" key="2">
    <source>
        <dbReference type="Proteomes" id="UP000886857"/>
    </source>
</evidence>
<gene>
    <name evidence="1" type="ORF">IAC73_01715</name>
</gene>
<dbReference type="AlphaFoldDB" id="A0A9D1N8T4"/>
<evidence type="ECO:0000313" key="1">
    <source>
        <dbReference type="EMBL" id="HIU98544.1"/>
    </source>
</evidence>
<comment type="caution">
    <text evidence="1">The sequence shown here is derived from an EMBL/GenBank/DDBJ whole genome shotgun (WGS) entry which is preliminary data.</text>
</comment>
<reference evidence="1" key="2">
    <citation type="journal article" date="2021" name="PeerJ">
        <title>Extensive microbial diversity within the chicken gut microbiome revealed by metagenomics and culture.</title>
        <authorList>
            <person name="Gilroy R."/>
            <person name="Ravi A."/>
            <person name="Getino M."/>
            <person name="Pursley I."/>
            <person name="Horton D.L."/>
            <person name="Alikhan N.F."/>
            <person name="Baker D."/>
            <person name="Gharbi K."/>
            <person name="Hall N."/>
            <person name="Watson M."/>
            <person name="Adriaenssens E.M."/>
            <person name="Foster-Nyarko E."/>
            <person name="Jarju S."/>
            <person name="Secka A."/>
            <person name="Antonio M."/>
            <person name="Oren A."/>
            <person name="Chaudhuri R.R."/>
            <person name="La Ragione R."/>
            <person name="Hildebrand F."/>
            <person name="Pallen M.J."/>
        </authorList>
    </citation>
    <scope>NUCLEOTIDE SEQUENCE</scope>
    <source>
        <strain evidence="1">10406</strain>
    </source>
</reference>
<dbReference type="PANTHER" id="PTHR42791:SF1">
    <property type="entry name" value="N-ACETYLTRANSFERASE DOMAIN-CONTAINING PROTEIN"/>
    <property type="match status" value="1"/>
</dbReference>
<reference evidence="1" key="1">
    <citation type="submission" date="2020-10" db="EMBL/GenBank/DDBJ databases">
        <authorList>
            <person name="Gilroy R."/>
        </authorList>
    </citation>
    <scope>NUCLEOTIDE SEQUENCE</scope>
    <source>
        <strain evidence="1">10406</strain>
    </source>
</reference>
<accession>A0A9D1N8T4</accession>
<protein>
    <submittedName>
        <fullName evidence="1">GNAT family N-acetyltransferase</fullName>
    </submittedName>
</protein>
<dbReference type="SUPFAM" id="SSF55729">
    <property type="entry name" value="Acyl-CoA N-acyltransferases (Nat)"/>
    <property type="match status" value="1"/>
</dbReference>
<dbReference type="InterPro" id="IPR016181">
    <property type="entry name" value="Acyl_CoA_acyltransferase"/>
</dbReference>
<dbReference type="PANTHER" id="PTHR42791">
    <property type="entry name" value="GNAT FAMILY ACETYLTRANSFERASE"/>
    <property type="match status" value="1"/>
</dbReference>
<dbReference type="EMBL" id="DVOE01000023">
    <property type="protein sequence ID" value="HIU98544.1"/>
    <property type="molecule type" value="Genomic_DNA"/>
</dbReference>
<dbReference type="Gene3D" id="3.40.630.30">
    <property type="match status" value="1"/>
</dbReference>
<name>A0A9D1N8T4_9FIRM</name>
<sequence length="192" mass="21663">METLLRKLGSREIARAAEVFSEMFKDYSAYSEILAPERMEKGRRALFLYEVFAASPFTYVAGEFEGIASVKRPGDKERGGFFLSPCRSIEFLSSVGREGVKKAAEYSRFAAEVSARHYRPDTDCYVKNIGVAESARGKGLLRAMLGELTEGMPVYLETHDENNVAIYRHLGFELVETARFGGAYHFAMRREK</sequence>
<dbReference type="InterPro" id="IPR052523">
    <property type="entry name" value="Trichothecene_AcTrans"/>
</dbReference>
<organism evidence="1 2">
    <name type="scientific">Candidatus Limadaptatus stercoripullorum</name>
    <dbReference type="NCBI Taxonomy" id="2840846"/>
    <lineage>
        <taxon>Bacteria</taxon>
        <taxon>Bacillati</taxon>
        <taxon>Bacillota</taxon>
        <taxon>Clostridia</taxon>
        <taxon>Eubacteriales</taxon>
        <taxon>Candidatus Limadaptatus</taxon>
    </lineage>
</organism>
<proteinExistence type="predicted"/>